<reference evidence="2" key="2">
    <citation type="submission" date="2024-01" db="EMBL/GenBank/DDBJ databases">
        <title>Long-read genome sequencing of X. campestris pv. papavericola.</title>
        <authorList>
            <person name="Hussain R.M.F."/>
            <person name="Greer S."/>
            <person name="Harrison J."/>
            <person name="Grant M."/>
            <person name="Vicente J."/>
            <person name="Studholme D.J."/>
        </authorList>
    </citation>
    <scope>NUCLEOTIDE SEQUENCE</scope>
    <source>
        <strain evidence="2">NCPPB 2970</strain>
    </source>
</reference>
<dbReference type="EMBL" id="JAJFNJ020000003">
    <property type="protein sequence ID" value="MEC3889827.1"/>
    <property type="molecule type" value="Genomic_DNA"/>
</dbReference>
<dbReference type="InterPro" id="IPR000600">
    <property type="entry name" value="ROK"/>
</dbReference>
<evidence type="ECO:0000256" key="1">
    <source>
        <dbReference type="SAM" id="MobiDB-lite"/>
    </source>
</evidence>
<gene>
    <name evidence="2" type="ORF">LLE72_019235</name>
</gene>
<evidence type="ECO:0000313" key="3">
    <source>
        <dbReference type="Proteomes" id="UP001297361"/>
    </source>
</evidence>
<proteinExistence type="predicted"/>
<dbReference type="RefSeq" id="WP_228427178.1">
    <property type="nucleotide sequence ID" value="NZ_JAJFNJ020000003.1"/>
</dbReference>
<name>A0AAJ2X5W2_XANCA</name>
<reference evidence="2" key="1">
    <citation type="submission" date="2021-10" db="EMBL/GenBank/DDBJ databases">
        <authorList>
            <person name="Hussein R."/>
            <person name="Harrison J."/>
            <person name="Studholme D.J."/>
            <person name="Vicente J."/>
            <person name="Grant M."/>
        </authorList>
    </citation>
    <scope>NUCLEOTIDE SEQUENCE</scope>
    <source>
        <strain evidence="2">NCPPB 2970</strain>
    </source>
</reference>
<dbReference type="Pfam" id="PF00480">
    <property type="entry name" value="ROK"/>
    <property type="match status" value="1"/>
</dbReference>
<dbReference type="AlphaFoldDB" id="A0AAJ2X5W2"/>
<organism evidence="2 3">
    <name type="scientific">Xanthomonas campestris pv. papavericola</name>
    <dbReference type="NCBI Taxonomy" id="487881"/>
    <lineage>
        <taxon>Bacteria</taxon>
        <taxon>Pseudomonadati</taxon>
        <taxon>Pseudomonadota</taxon>
        <taxon>Gammaproteobacteria</taxon>
        <taxon>Lysobacterales</taxon>
        <taxon>Lysobacteraceae</taxon>
        <taxon>Xanthomonas</taxon>
    </lineage>
</organism>
<dbReference type="InterPro" id="IPR043129">
    <property type="entry name" value="ATPase_NBD"/>
</dbReference>
<dbReference type="Proteomes" id="UP001297361">
    <property type="component" value="Unassembled WGS sequence"/>
</dbReference>
<evidence type="ECO:0000313" key="2">
    <source>
        <dbReference type="EMBL" id="MEC3889827.1"/>
    </source>
</evidence>
<sequence length="112" mass="11891">MAAVAKSLYGIGRDCADFVYLHLTNGLGGIISNGPLCRGHWGNAGDFGGIWTVSVLEYPNLFSLLRCVLTAGGKADAVELKSPWQRRGPRMAGDGPGAVRRSMQHPGLWPGP</sequence>
<dbReference type="Gene3D" id="3.30.420.40">
    <property type="match status" value="1"/>
</dbReference>
<protein>
    <submittedName>
        <fullName evidence="2">ROK family protein</fullName>
    </submittedName>
</protein>
<accession>A0AAJ2X5W2</accession>
<dbReference type="SUPFAM" id="SSF53067">
    <property type="entry name" value="Actin-like ATPase domain"/>
    <property type="match status" value="1"/>
</dbReference>
<comment type="caution">
    <text evidence="2">The sequence shown here is derived from an EMBL/GenBank/DDBJ whole genome shotgun (WGS) entry which is preliminary data.</text>
</comment>
<feature type="region of interest" description="Disordered" evidence="1">
    <location>
        <begin position="86"/>
        <end position="112"/>
    </location>
</feature>